<feature type="region of interest" description="Disordered" evidence="1">
    <location>
        <begin position="259"/>
        <end position="279"/>
    </location>
</feature>
<organism evidence="3 4">
    <name type="scientific">Myriangium duriaei CBS 260.36</name>
    <dbReference type="NCBI Taxonomy" id="1168546"/>
    <lineage>
        <taxon>Eukaryota</taxon>
        <taxon>Fungi</taxon>
        <taxon>Dikarya</taxon>
        <taxon>Ascomycota</taxon>
        <taxon>Pezizomycotina</taxon>
        <taxon>Dothideomycetes</taxon>
        <taxon>Dothideomycetidae</taxon>
        <taxon>Myriangiales</taxon>
        <taxon>Myriangiaceae</taxon>
        <taxon>Myriangium</taxon>
    </lineage>
</organism>
<accession>A0A9P4IV72</accession>
<feature type="chain" id="PRO_5040140630" evidence="2">
    <location>
        <begin position="17"/>
        <end position="479"/>
    </location>
</feature>
<protein>
    <submittedName>
        <fullName evidence="3">Uncharacterized protein</fullName>
    </submittedName>
</protein>
<gene>
    <name evidence="3" type="ORF">K461DRAFT_324807</name>
</gene>
<evidence type="ECO:0000313" key="4">
    <source>
        <dbReference type="Proteomes" id="UP000799439"/>
    </source>
</evidence>
<reference evidence="3" key="1">
    <citation type="journal article" date="2020" name="Stud. Mycol.">
        <title>101 Dothideomycetes genomes: a test case for predicting lifestyles and emergence of pathogens.</title>
        <authorList>
            <person name="Haridas S."/>
            <person name="Albert R."/>
            <person name="Binder M."/>
            <person name="Bloem J."/>
            <person name="Labutti K."/>
            <person name="Salamov A."/>
            <person name="Andreopoulos B."/>
            <person name="Baker S."/>
            <person name="Barry K."/>
            <person name="Bills G."/>
            <person name="Bluhm B."/>
            <person name="Cannon C."/>
            <person name="Castanera R."/>
            <person name="Culley D."/>
            <person name="Daum C."/>
            <person name="Ezra D."/>
            <person name="Gonzalez J."/>
            <person name="Henrissat B."/>
            <person name="Kuo A."/>
            <person name="Liang C."/>
            <person name="Lipzen A."/>
            <person name="Lutzoni F."/>
            <person name="Magnuson J."/>
            <person name="Mondo S."/>
            <person name="Nolan M."/>
            <person name="Ohm R."/>
            <person name="Pangilinan J."/>
            <person name="Park H.-J."/>
            <person name="Ramirez L."/>
            <person name="Alfaro M."/>
            <person name="Sun H."/>
            <person name="Tritt A."/>
            <person name="Yoshinaga Y."/>
            <person name="Zwiers L.-H."/>
            <person name="Turgeon B."/>
            <person name="Goodwin S."/>
            <person name="Spatafora J."/>
            <person name="Crous P."/>
            <person name="Grigoriev I."/>
        </authorList>
    </citation>
    <scope>NUCLEOTIDE SEQUENCE</scope>
    <source>
        <strain evidence="3">CBS 260.36</strain>
    </source>
</reference>
<keyword evidence="2" id="KW-0732">Signal</keyword>
<name>A0A9P4IV72_9PEZI</name>
<dbReference type="OrthoDB" id="202825at2759"/>
<feature type="signal peptide" evidence="2">
    <location>
        <begin position="1"/>
        <end position="16"/>
    </location>
</feature>
<comment type="caution">
    <text evidence="3">The sequence shown here is derived from an EMBL/GenBank/DDBJ whole genome shotgun (WGS) entry which is preliminary data.</text>
</comment>
<evidence type="ECO:0000256" key="2">
    <source>
        <dbReference type="SAM" id="SignalP"/>
    </source>
</evidence>
<evidence type="ECO:0000313" key="3">
    <source>
        <dbReference type="EMBL" id="KAF2148472.1"/>
    </source>
</evidence>
<dbReference type="Proteomes" id="UP000799439">
    <property type="component" value="Unassembled WGS sequence"/>
</dbReference>
<evidence type="ECO:0000256" key="1">
    <source>
        <dbReference type="SAM" id="MobiDB-lite"/>
    </source>
</evidence>
<proteinExistence type="predicted"/>
<dbReference type="AlphaFoldDB" id="A0A9P4IV72"/>
<sequence>MAVVVPTVSLVALALAIVKTKPAGQTIQDYINTLRRHVTCASSDCPRCRNVNPDTHWQRECRRLQDELDKSVATCAALRVQNRRLTSSVIDGLERSSQKRTANPTLAAGGNKRTKTTKNSITEAIPLVTEIQQMMGLLYDLEQLLAPSKPHTQRLSPLICQTASALSDILQEYIQTACSVDDVGPRAQATPSLADGLRVASRVFAVLIQGYDMLDLHSANQQQMGTSVYHVVRLFSTILSCLLSICGSKVTEDAIADTATTGTKRKQTASSSSRSSNLDHPSTLLVQYLSTMYSSLDPNKQHHAAIFEGFTYHVLQPVGQILNIYTSDESSSSQNPPSSGVFMSEDAARCAAPYLLNLLKQALSQVPRSFRLPQRASQLSTSGSVASRLLPRASLTSHALAKLQRTLVHAVLGDELSPLDAAAAWLRAPEIGGDMAGAKKGKMRKKEMTPAVFKGELWAVLGWEILAFEGELAEFIATE</sequence>
<feature type="region of interest" description="Disordered" evidence="1">
    <location>
        <begin position="93"/>
        <end position="115"/>
    </location>
</feature>
<dbReference type="EMBL" id="ML996093">
    <property type="protein sequence ID" value="KAF2148472.1"/>
    <property type="molecule type" value="Genomic_DNA"/>
</dbReference>
<keyword evidence="4" id="KW-1185">Reference proteome</keyword>